<dbReference type="PROSITE" id="PS50012">
    <property type="entry name" value="RCC1_3"/>
    <property type="match status" value="2"/>
</dbReference>
<organism evidence="2 3">
    <name type="scientific">Leucobacter luti</name>
    <dbReference type="NCBI Taxonomy" id="340320"/>
    <lineage>
        <taxon>Bacteria</taxon>
        <taxon>Bacillati</taxon>
        <taxon>Actinomycetota</taxon>
        <taxon>Actinomycetes</taxon>
        <taxon>Micrococcales</taxon>
        <taxon>Microbacteriaceae</taxon>
        <taxon>Leucobacter</taxon>
    </lineage>
</organism>
<dbReference type="InterPro" id="IPR051553">
    <property type="entry name" value="Ran_GTPase-activating"/>
</dbReference>
<dbReference type="GO" id="GO:0005085">
    <property type="term" value="F:guanyl-nucleotide exchange factor activity"/>
    <property type="evidence" value="ECO:0007669"/>
    <property type="project" value="TreeGrafter"/>
</dbReference>
<comment type="caution">
    <text evidence="2">The sequence shown here is derived from an EMBL/GenBank/DDBJ whole genome shotgun (WGS) entry which is preliminary data.</text>
</comment>
<sequence>MREKLTRLPGARRRLSRHAAAGITVAAVVALGAALPVALTAAEPIDNAYVNWPVGSDYERPNSGDFTPGPTTAPPTTTPPTTTPPTTTPPTTAPPTTGGGVPVSNFENRFGLYRAGGSWYGYGMNLASQQGHGTNPVTNPVVVQALNQAGIVEVAIAGSNALGLDGNGKLWSWGGVSPVLGTNATNTQVPTLIPAVSNVSFTSISLGGMVNNAATSHTAIAAAIDTNGDLWTWGKPTDSRNVNNYMLADGGAARSVPTKVRSGYKFTRVVLGAEAGAAIDANKKVWTWGKNTWGGLGNTSDPLATRAAPQMLTTLSNVVDLSFSHYTSHALDESGVVYSWGKNTHSALGTSATCGLVDGINTCPIKVAGLPAVAQISSGFEHTVTLTKAGEIWSFGGNENGEHGTNSEASGGNGPSGPVRTTSPSGAAAITGVLALYAGSLAIDANGTPYTWGSNTGTSQALVGQNSSQLGNKITQACNQLIPQKPQDQTFNGNCKTPK</sequence>
<feature type="region of interest" description="Disordered" evidence="1">
    <location>
        <begin position="60"/>
        <end position="103"/>
    </location>
</feature>
<dbReference type="AlphaFoldDB" id="A0A4V6MBH5"/>
<keyword evidence="3" id="KW-1185">Reference proteome</keyword>
<dbReference type="Pfam" id="PF00415">
    <property type="entry name" value="RCC1"/>
    <property type="match status" value="2"/>
</dbReference>
<dbReference type="PROSITE" id="PS00626">
    <property type="entry name" value="RCC1_2"/>
    <property type="match status" value="1"/>
</dbReference>
<feature type="compositionally biased region" description="Pro residues" evidence="1">
    <location>
        <begin position="71"/>
        <end position="93"/>
    </location>
</feature>
<reference evidence="2 3" key="1">
    <citation type="journal article" date="2015" name="Stand. Genomic Sci.">
        <title>Genomic Encyclopedia of Bacterial and Archaeal Type Strains, Phase III: the genomes of soil and plant-associated and newly described type strains.</title>
        <authorList>
            <person name="Whitman W.B."/>
            <person name="Woyke T."/>
            <person name="Klenk H.P."/>
            <person name="Zhou Y."/>
            <person name="Lilburn T.G."/>
            <person name="Beck B.J."/>
            <person name="De Vos P."/>
            <person name="Vandamme P."/>
            <person name="Eisen J.A."/>
            <person name="Garrity G."/>
            <person name="Hugenholtz P."/>
            <person name="Kyrpides N.C."/>
        </authorList>
    </citation>
    <scope>NUCLEOTIDE SEQUENCE [LARGE SCALE GENOMIC DNA]</scope>
    <source>
        <strain evidence="2 3">RF6</strain>
    </source>
</reference>
<dbReference type="Gene3D" id="2.130.10.30">
    <property type="entry name" value="Regulator of chromosome condensation 1/beta-lactamase-inhibitor protein II"/>
    <property type="match status" value="2"/>
</dbReference>
<protein>
    <submittedName>
        <fullName evidence="2">Alpha-tubulin suppressor-like RCC1 family protein</fullName>
    </submittedName>
</protein>
<dbReference type="InterPro" id="IPR000408">
    <property type="entry name" value="Reg_chr_condens"/>
</dbReference>
<dbReference type="PRINTS" id="PR00633">
    <property type="entry name" value="RCCNDNSATION"/>
</dbReference>
<dbReference type="OrthoDB" id="904022at2"/>
<evidence type="ECO:0000313" key="2">
    <source>
        <dbReference type="EMBL" id="RZT61089.1"/>
    </source>
</evidence>
<dbReference type="PANTHER" id="PTHR45982">
    <property type="entry name" value="REGULATOR OF CHROMOSOME CONDENSATION"/>
    <property type="match status" value="1"/>
</dbReference>
<dbReference type="PANTHER" id="PTHR45982:SF1">
    <property type="entry name" value="REGULATOR OF CHROMOSOME CONDENSATION"/>
    <property type="match status" value="1"/>
</dbReference>
<feature type="region of interest" description="Disordered" evidence="1">
    <location>
        <begin position="395"/>
        <end position="423"/>
    </location>
</feature>
<dbReference type="EMBL" id="SHKI01000007">
    <property type="protein sequence ID" value="RZT61089.1"/>
    <property type="molecule type" value="Genomic_DNA"/>
</dbReference>
<gene>
    <name evidence="2" type="ORF">EV139_2838</name>
</gene>
<dbReference type="SUPFAM" id="SSF50985">
    <property type="entry name" value="RCC1/BLIP-II"/>
    <property type="match status" value="2"/>
</dbReference>
<dbReference type="InterPro" id="IPR009091">
    <property type="entry name" value="RCC1/BLIP-II"/>
</dbReference>
<dbReference type="Proteomes" id="UP000291832">
    <property type="component" value="Unassembled WGS sequence"/>
</dbReference>
<evidence type="ECO:0000256" key="1">
    <source>
        <dbReference type="SAM" id="MobiDB-lite"/>
    </source>
</evidence>
<dbReference type="RefSeq" id="WP_130455214.1">
    <property type="nucleotide sequence ID" value="NZ_QYAG01000003.1"/>
</dbReference>
<dbReference type="GO" id="GO:0005737">
    <property type="term" value="C:cytoplasm"/>
    <property type="evidence" value="ECO:0007669"/>
    <property type="project" value="TreeGrafter"/>
</dbReference>
<proteinExistence type="predicted"/>
<name>A0A4V6MBH5_9MICO</name>
<evidence type="ECO:0000313" key="3">
    <source>
        <dbReference type="Proteomes" id="UP000291832"/>
    </source>
</evidence>
<accession>A0A4V6MBH5</accession>